<evidence type="ECO:0000256" key="1">
    <source>
        <dbReference type="SAM" id="MobiDB-lite"/>
    </source>
</evidence>
<dbReference type="KEGG" id="mbe:MBM_00520"/>
<accession>K1X8L4</accession>
<feature type="region of interest" description="Disordered" evidence="1">
    <location>
        <begin position="161"/>
        <end position="184"/>
    </location>
</feature>
<sequence length="311" mass="35063">MTFRDQNAGQGEALIQYRGWVYEITSEPSDQLYGTVEYVIKYKPNRHFVGNPIEEIPLWVVYRGHAFAATTIDVASVEHLAVKVVSADNPLFEYPEPEMFTTLILGGINSTSTESVSTSPTAFQANPWLMRPLPGQHGRPIHLYLLPISQPFIQPARQHMQPPAQVPTEPHPPQMTPTYDSPHPMPSRATIVTKATLPYLYDLPAHLRAEARATMIEPAPQKPGESSQDCRQRLDAAQRLVRDELLERALLVLNRPLRYGDFRAVTEALNRRLEGTLGPNGRVYRPKGFNTVDSHVRKADWWSGFVARVLP</sequence>
<dbReference type="Proteomes" id="UP000006753">
    <property type="component" value="Unassembled WGS sequence"/>
</dbReference>
<dbReference type="InParanoid" id="K1X8L4"/>
<gene>
    <name evidence="2" type="ORF">MBM_00520</name>
</gene>
<dbReference type="AlphaFoldDB" id="K1X8L4"/>
<name>K1X8L4_MARBU</name>
<dbReference type="GeneID" id="18756455"/>
<dbReference type="EMBL" id="JH921428">
    <property type="protein sequence ID" value="EKD21407.1"/>
    <property type="molecule type" value="Genomic_DNA"/>
</dbReference>
<dbReference type="HOGENOM" id="CLU_894504_0_0_1"/>
<proteinExistence type="predicted"/>
<dbReference type="OrthoDB" id="3562645at2759"/>
<evidence type="ECO:0000313" key="3">
    <source>
        <dbReference type="Proteomes" id="UP000006753"/>
    </source>
</evidence>
<dbReference type="RefSeq" id="XP_007288409.1">
    <property type="nucleotide sequence ID" value="XM_007288347.1"/>
</dbReference>
<protein>
    <submittedName>
        <fullName evidence="2">Uncharacterized protein</fullName>
    </submittedName>
</protein>
<organism evidence="2 3">
    <name type="scientific">Marssonina brunnea f. sp. multigermtubi (strain MB_m1)</name>
    <name type="common">Marssonina leaf spot fungus</name>
    <dbReference type="NCBI Taxonomy" id="1072389"/>
    <lineage>
        <taxon>Eukaryota</taxon>
        <taxon>Fungi</taxon>
        <taxon>Dikarya</taxon>
        <taxon>Ascomycota</taxon>
        <taxon>Pezizomycotina</taxon>
        <taxon>Leotiomycetes</taxon>
        <taxon>Helotiales</taxon>
        <taxon>Drepanopezizaceae</taxon>
        <taxon>Drepanopeziza</taxon>
    </lineage>
</organism>
<reference evidence="2 3" key="1">
    <citation type="journal article" date="2012" name="BMC Genomics">
        <title>Sequencing the genome of Marssonina brunnea reveals fungus-poplar co-evolution.</title>
        <authorList>
            <person name="Zhu S."/>
            <person name="Cao Y.-Z."/>
            <person name="Jiang C."/>
            <person name="Tan B.-Y."/>
            <person name="Wang Z."/>
            <person name="Feng S."/>
            <person name="Zhang L."/>
            <person name="Su X.-H."/>
            <person name="Brejova B."/>
            <person name="Vinar T."/>
            <person name="Xu M."/>
            <person name="Wang M.-X."/>
            <person name="Zhang S.-G."/>
            <person name="Huang M.-R."/>
            <person name="Wu R."/>
            <person name="Zhou Y."/>
        </authorList>
    </citation>
    <scope>NUCLEOTIDE SEQUENCE [LARGE SCALE GENOMIC DNA]</scope>
    <source>
        <strain evidence="2 3">MB_m1</strain>
    </source>
</reference>
<evidence type="ECO:0000313" key="2">
    <source>
        <dbReference type="EMBL" id="EKD21407.1"/>
    </source>
</evidence>
<keyword evidence="3" id="KW-1185">Reference proteome</keyword>